<organism evidence="1 2">
    <name type="scientific">Streptomyces dengpaensis</name>
    <dbReference type="NCBI Taxonomy" id="2049881"/>
    <lineage>
        <taxon>Bacteria</taxon>
        <taxon>Bacillati</taxon>
        <taxon>Actinomycetota</taxon>
        <taxon>Actinomycetes</taxon>
        <taxon>Kitasatosporales</taxon>
        <taxon>Streptomycetaceae</taxon>
        <taxon>Streptomyces</taxon>
    </lineage>
</organism>
<name>A0ABM6ST27_9ACTN</name>
<proteinExistence type="predicted"/>
<dbReference type="RefSeq" id="WP_099505884.1">
    <property type="nucleotide sequence ID" value="NZ_CP026652.1"/>
</dbReference>
<gene>
    <name evidence="1" type="ORF">C4B68_19090</name>
</gene>
<sequence>MESQNSTDSAAAARRAWFGKLPERIRHEDMAEPKTATPNDPTRYAYEAERSWMSLSCLVADLGL</sequence>
<evidence type="ECO:0000313" key="2">
    <source>
        <dbReference type="Proteomes" id="UP000238413"/>
    </source>
</evidence>
<dbReference type="Proteomes" id="UP000238413">
    <property type="component" value="Chromosome"/>
</dbReference>
<keyword evidence="2" id="KW-1185">Reference proteome</keyword>
<accession>A0ABM6ST27</accession>
<evidence type="ECO:0000313" key="1">
    <source>
        <dbReference type="EMBL" id="AVH57529.1"/>
    </source>
</evidence>
<reference evidence="1 2" key="1">
    <citation type="submission" date="2018-02" db="EMBL/GenBank/DDBJ databases">
        <title>Complete genome sequence of Streptomyces dengpaensis, the producer of angucyclines.</title>
        <authorList>
            <person name="Yumei L."/>
        </authorList>
    </citation>
    <scope>NUCLEOTIDE SEQUENCE [LARGE SCALE GENOMIC DNA]</scope>
    <source>
        <strain evidence="1 2">XZHG99</strain>
    </source>
</reference>
<dbReference type="EMBL" id="CP026652">
    <property type="protein sequence ID" value="AVH57529.1"/>
    <property type="molecule type" value="Genomic_DNA"/>
</dbReference>
<protein>
    <submittedName>
        <fullName evidence="1">Uncharacterized protein</fullName>
    </submittedName>
</protein>